<organism evidence="2 3">
    <name type="scientific">Spodoptera exigua</name>
    <name type="common">Beet armyworm</name>
    <name type="synonym">Noctua fulgens</name>
    <dbReference type="NCBI Taxonomy" id="7107"/>
    <lineage>
        <taxon>Eukaryota</taxon>
        <taxon>Metazoa</taxon>
        <taxon>Ecdysozoa</taxon>
        <taxon>Arthropoda</taxon>
        <taxon>Hexapoda</taxon>
        <taxon>Insecta</taxon>
        <taxon>Pterygota</taxon>
        <taxon>Neoptera</taxon>
        <taxon>Endopterygota</taxon>
        <taxon>Lepidoptera</taxon>
        <taxon>Glossata</taxon>
        <taxon>Ditrysia</taxon>
        <taxon>Noctuoidea</taxon>
        <taxon>Noctuidae</taxon>
        <taxon>Amphipyrinae</taxon>
        <taxon>Spodoptera</taxon>
    </lineage>
</organism>
<accession>A0A835GJR9</accession>
<keyword evidence="3" id="KW-1185">Reference proteome</keyword>
<gene>
    <name evidence="2" type="ORF">HW555_006181</name>
</gene>
<reference evidence="2" key="1">
    <citation type="submission" date="2020-08" db="EMBL/GenBank/DDBJ databases">
        <title>Spodoptera exigua strain:BAW_Kor-Di-RS1 Genome sequencing and assembly.</title>
        <authorList>
            <person name="Kim J."/>
            <person name="Nam H.Y."/>
            <person name="Kwon M."/>
            <person name="Choi J.H."/>
            <person name="Cho S.R."/>
            <person name="Kim G.-H."/>
        </authorList>
    </citation>
    <scope>NUCLEOTIDE SEQUENCE</scope>
    <source>
        <strain evidence="2">BAW_Kor-Di-RS1</strain>
        <tissue evidence="2">Whole-body</tissue>
    </source>
</reference>
<evidence type="ECO:0000313" key="3">
    <source>
        <dbReference type="Proteomes" id="UP000648187"/>
    </source>
</evidence>
<dbReference type="GO" id="GO:0031012">
    <property type="term" value="C:extracellular matrix"/>
    <property type="evidence" value="ECO:0007669"/>
    <property type="project" value="TreeGrafter"/>
</dbReference>
<dbReference type="InterPro" id="IPR005135">
    <property type="entry name" value="Endo/exonuclease/phosphatase"/>
</dbReference>
<dbReference type="SUPFAM" id="SSF56219">
    <property type="entry name" value="DNase I-like"/>
    <property type="match status" value="1"/>
</dbReference>
<dbReference type="GO" id="GO:0007508">
    <property type="term" value="P:larval heart development"/>
    <property type="evidence" value="ECO:0007669"/>
    <property type="project" value="TreeGrafter"/>
</dbReference>
<protein>
    <recommendedName>
        <fullName evidence="1">Endonuclease/exonuclease/phosphatase domain-containing protein</fullName>
    </recommendedName>
</protein>
<dbReference type="GO" id="GO:0061343">
    <property type="term" value="P:cell adhesion involved in heart morphogenesis"/>
    <property type="evidence" value="ECO:0007669"/>
    <property type="project" value="TreeGrafter"/>
</dbReference>
<dbReference type="AlphaFoldDB" id="A0A835GJR9"/>
<dbReference type="Proteomes" id="UP000648187">
    <property type="component" value="Unassembled WGS sequence"/>
</dbReference>
<sequence>MSGGVLLAIRYGLSADVRSNWMSSAEDLWVTIKYKSNDRNYNQLNFCVVYLCHEHLGNSYDSQLRNLTSSLSSNINENPDDKFVLMGDFNMPNVEWLGDSNCLQPCGIAAECNLNQYNHCRNISKGRLLDLVFSNTVLSIKACAFPLVPEDDHHKSLDIELNLHHEVPLKQKPIRKRYFETGDYEKINSYLNSYLWDDHLHNNALDDAVSVFYNCLYEAIDKYIPYKIIYPTSFPPWYTASLKKILKEKYKYLRKYRIYGNTSDFDSFVLLRARAKAVEEECYKTYISNTEKAIIKNPKMFWSFIKSNKKGPNSLPSSMAFEGRSCVTGEEICDAFAMYFQSNFLATSGLSAYTSLRNASHISPAQ</sequence>
<evidence type="ECO:0000259" key="1">
    <source>
        <dbReference type="Pfam" id="PF14529"/>
    </source>
</evidence>
<dbReference type="PANTHER" id="PTHR33395">
    <property type="entry name" value="TRANSCRIPTASE, PUTATIVE-RELATED-RELATED"/>
    <property type="match status" value="1"/>
</dbReference>
<dbReference type="Gene3D" id="3.60.10.10">
    <property type="entry name" value="Endonuclease/exonuclease/phosphatase"/>
    <property type="match status" value="1"/>
</dbReference>
<name>A0A835GJR9_SPOEX</name>
<dbReference type="Pfam" id="PF14529">
    <property type="entry name" value="Exo_endo_phos_2"/>
    <property type="match status" value="1"/>
</dbReference>
<proteinExistence type="predicted"/>
<dbReference type="GO" id="GO:0003824">
    <property type="term" value="F:catalytic activity"/>
    <property type="evidence" value="ECO:0007669"/>
    <property type="project" value="InterPro"/>
</dbReference>
<feature type="domain" description="Endonuclease/exonuclease/phosphatase" evidence="1">
    <location>
        <begin position="45"/>
        <end position="144"/>
    </location>
</feature>
<feature type="non-terminal residue" evidence="2">
    <location>
        <position position="1"/>
    </location>
</feature>
<dbReference type="InterPro" id="IPR036691">
    <property type="entry name" value="Endo/exonu/phosph_ase_sf"/>
</dbReference>
<dbReference type="EMBL" id="JACKWZ010000089">
    <property type="protein sequence ID" value="KAF9416514.1"/>
    <property type="molecule type" value="Genomic_DNA"/>
</dbReference>
<dbReference type="PANTHER" id="PTHR33395:SF22">
    <property type="entry name" value="REVERSE TRANSCRIPTASE DOMAIN-CONTAINING PROTEIN"/>
    <property type="match status" value="1"/>
</dbReference>
<evidence type="ECO:0000313" key="2">
    <source>
        <dbReference type="EMBL" id="KAF9416514.1"/>
    </source>
</evidence>
<comment type="caution">
    <text evidence="2">The sequence shown here is derived from an EMBL/GenBank/DDBJ whole genome shotgun (WGS) entry which is preliminary data.</text>
</comment>